<dbReference type="PANTHER" id="PTHR35936:SF19">
    <property type="entry name" value="AMINO-ACID-BINDING PROTEIN YXEM-RELATED"/>
    <property type="match status" value="1"/>
</dbReference>
<evidence type="ECO:0000313" key="5">
    <source>
        <dbReference type="Proteomes" id="UP000184603"/>
    </source>
</evidence>
<organism evidence="4 5">
    <name type="scientific">Desulfopila aestuarii DSM 18488</name>
    <dbReference type="NCBI Taxonomy" id="1121416"/>
    <lineage>
        <taxon>Bacteria</taxon>
        <taxon>Pseudomonadati</taxon>
        <taxon>Thermodesulfobacteriota</taxon>
        <taxon>Desulfobulbia</taxon>
        <taxon>Desulfobulbales</taxon>
        <taxon>Desulfocapsaceae</taxon>
        <taxon>Desulfopila</taxon>
    </lineage>
</organism>
<dbReference type="SMART" id="SM00062">
    <property type="entry name" value="PBPb"/>
    <property type="match status" value="1"/>
</dbReference>
<evidence type="ECO:0000313" key="4">
    <source>
        <dbReference type="EMBL" id="SHO51801.1"/>
    </source>
</evidence>
<keyword evidence="1 2" id="KW-0732">Signal</keyword>
<dbReference type="EMBL" id="FRFE01000029">
    <property type="protein sequence ID" value="SHO51801.1"/>
    <property type="molecule type" value="Genomic_DNA"/>
</dbReference>
<evidence type="ECO:0000256" key="2">
    <source>
        <dbReference type="SAM" id="SignalP"/>
    </source>
</evidence>
<feature type="domain" description="Solute-binding protein family 3/N-terminal" evidence="3">
    <location>
        <begin position="34"/>
        <end position="256"/>
    </location>
</feature>
<accession>A0A1M7YGU5</accession>
<sequence length="258" mass="28319">MRKQICWLIACAMFFALVGTAHSRDLDEIVASGTLKVGTTGDYKPFSFNNNGTYEGFDIAVAKSFAEKLGLKLELVATTWPTLIQDLHDGKYDIGMSGITRTVARQKEARFSQGYVMFGKTILVATDNAQKFKSLADIDVKDVRIGVNPGGTNEKFVKANMKNAEIVMFESNLAIPPAVAAKEVDVMITDSVEALYYAATDAKLAAPLADTPFTRSELGYLMPASAERLQDSVNFMMDEMILKGEMAALKQEYLHISE</sequence>
<name>A0A1M7YGU5_9BACT</name>
<dbReference type="PANTHER" id="PTHR35936">
    <property type="entry name" value="MEMBRANE-BOUND LYTIC MUREIN TRANSGLYCOSYLASE F"/>
    <property type="match status" value="1"/>
</dbReference>
<gene>
    <name evidence="4" type="ORF">SAMN02745220_04225</name>
</gene>
<dbReference type="Gene3D" id="3.40.190.10">
    <property type="entry name" value="Periplasmic binding protein-like II"/>
    <property type="match status" value="2"/>
</dbReference>
<protein>
    <submittedName>
        <fullName evidence="4">Cyclohexadienyl dehydratase</fullName>
    </submittedName>
</protein>
<feature type="signal peptide" evidence="2">
    <location>
        <begin position="1"/>
        <end position="23"/>
    </location>
</feature>
<dbReference type="RefSeq" id="WP_073615644.1">
    <property type="nucleotide sequence ID" value="NZ_FRFE01000029.1"/>
</dbReference>
<evidence type="ECO:0000256" key="1">
    <source>
        <dbReference type="ARBA" id="ARBA00022729"/>
    </source>
</evidence>
<keyword evidence="5" id="KW-1185">Reference proteome</keyword>
<dbReference type="STRING" id="1121416.SAMN02745220_04225"/>
<dbReference type="OrthoDB" id="7708309at2"/>
<dbReference type="InterPro" id="IPR001638">
    <property type="entry name" value="Solute-binding_3/MltF_N"/>
</dbReference>
<proteinExistence type="predicted"/>
<feature type="chain" id="PRO_5012862106" evidence="2">
    <location>
        <begin position="24"/>
        <end position="258"/>
    </location>
</feature>
<reference evidence="4 5" key="1">
    <citation type="submission" date="2016-12" db="EMBL/GenBank/DDBJ databases">
        <authorList>
            <person name="Song W.-J."/>
            <person name="Kurnit D.M."/>
        </authorList>
    </citation>
    <scope>NUCLEOTIDE SEQUENCE [LARGE SCALE GENOMIC DNA]</scope>
    <source>
        <strain evidence="4 5">DSM 18488</strain>
    </source>
</reference>
<dbReference type="SUPFAM" id="SSF53850">
    <property type="entry name" value="Periplasmic binding protein-like II"/>
    <property type="match status" value="1"/>
</dbReference>
<dbReference type="Proteomes" id="UP000184603">
    <property type="component" value="Unassembled WGS sequence"/>
</dbReference>
<evidence type="ECO:0000259" key="3">
    <source>
        <dbReference type="SMART" id="SM00062"/>
    </source>
</evidence>
<dbReference type="AlphaFoldDB" id="A0A1M7YGU5"/>
<dbReference type="Pfam" id="PF00497">
    <property type="entry name" value="SBP_bac_3"/>
    <property type="match status" value="1"/>
</dbReference>